<comment type="caution">
    <text evidence="8">The sequence shown here is derived from an EMBL/GenBank/DDBJ whole genome shotgun (WGS) entry which is preliminary data.</text>
</comment>
<organism evidence="8 9">
    <name type="scientific">Cercospora berteroae</name>
    <dbReference type="NCBI Taxonomy" id="357750"/>
    <lineage>
        <taxon>Eukaryota</taxon>
        <taxon>Fungi</taxon>
        <taxon>Dikarya</taxon>
        <taxon>Ascomycota</taxon>
        <taxon>Pezizomycotina</taxon>
        <taxon>Dothideomycetes</taxon>
        <taxon>Dothideomycetidae</taxon>
        <taxon>Mycosphaerellales</taxon>
        <taxon>Mycosphaerellaceae</taxon>
        <taxon>Cercospora</taxon>
    </lineage>
</organism>
<keyword evidence="3 6" id="KW-0560">Oxidoreductase</keyword>
<dbReference type="InterPro" id="IPR001128">
    <property type="entry name" value="Cyt_P450"/>
</dbReference>
<dbReference type="EMBL" id="PNEN01000485">
    <property type="protein sequence ID" value="PPJ57914.1"/>
    <property type="molecule type" value="Genomic_DNA"/>
</dbReference>
<evidence type="ECO:0000256" key="7">
    <source>
        <dbReference type="SAM" id="Phobius"/>
    </source>
</evidence>
<keyword evidence="9" id="KW-1185">Reference proteome</keyword>
<dbReference type="SUPFAM" id="SSF48264">
    <property type="entry name" value="Cytochrome P450"/>
    <property type="match status" value="1"/>
</dbReference>
<feature type="transmembrane region" description="Helical" evidence="7">
    <location>
        <begin position="12"/>
        <end position="30"/>
    </location>
</feature>
<dbReference type="Pfam" id="PF00067">
    <property type="entry name" value="p450"/>
    <property type="match status" value="1"/>
</dbReference>
<evidence type="ECO:0000256" key="4">
    <source>
        <dbReference type="ARBA" id="ARBA00023004"/>
    </source>
</evidence>
<evidence type="ECO:0000256" key="1">
    <source>
        <dbReference type="ARBA" id="ARBA00010617"/>
    </source>
</evidence>
<evidence type="ECO:0008006" key="10">
    <source>
        <dbReference type="Google" id="ProtNLM"/>
    </source>
</evidence>
<keyword evidence="4 5" id="KW-0408">Iron</keyword>
<dbReference type="GO" id="GO:0004497">
    <property type="term" value="F:monooxygenase activity"/>
    <property type="evidence" value="ECO:0007669"/>
    <property type="project" value="UniProtKB-KW"/>
</dbReference>
<evidence type="ECO:0000313" key="9">
    <source>
        <dbReference type="Proteomes" id="UP000237631"/>
    </source>
</evidence>
<dbReference type="STRING" id="357750.A0A2S6CDW3"/>
<dbReference type="InterPro" id="IPR017972">
    <property type="entry name" value="Cyt_P450_CS"/>
</dbReference>
<evidence type="ECO:0000256" key="5">
    <source>
        <dbReference type="PIRSR" id="PIRSR602401-1"/>
    </source>
</evidence>
<evidence type="ECO:0000256" key="3">
    <source>
        <dbReference type="ARBA" id="ARBA00023002"/>
    </source>
</evidence>
<keyword evidence="5 6" id="KW-0349">Heme</keyword>
<proteinExistence type="inferred from homology"/>
<dbReference type="PROSITE" id="PS00086">
    <property type="entry name" value="CYTOCHROME_P450"/>
    <property type="match status" value="1"/>
</dbReference>
<dbReference type="PANTHER" id="PTHR46300:SF11">
    <property type="entry name" value="OXIDOREDUCTASE, PUTATIVE-RELATED"/>
    <property type="match status" value="1"/>
</dbReference>
<dbReference type="Gene3D" id="1.10.630.10">
    <property type="entry name" value="Cytochrome P450"/>
    <property type="match status" value="1"/>
</dbReference>
<dbReference type="Proteomes" id="UP000237631">
    <property type="component" value="Unassembled WGS sequence"/>
</dbReference>
<dbReference type="GO" id="GO:0016705">
    <property type="term" value="F:oxidoreductase activity, acting on paired donors, with incorporation or reduction of molecular oxygen"/>
    <property type="evidence" value="ECO:0007669"/>
    <property type="project" value="InterPro"/>
</dbReference>
<keyword evidence="7" id="KW-1133">Transmembrane helix</keyword>
<dbReference type="CDD" id="cd11065">
    <property type="entry name" value="CYP64-like"/>
    <property type="match status" value="1"/>
</dbReference>
<protein>
    <recommendedName>
        <fullName evidence="10">Cytochrome P450</fullName>
    </recommendedName>
</protein>
<evidence type="ECO:0000256" key="2">
    <source>
        <dbReference type="ARBA" id="ARBA00022723"/>
    </source>
</evidence>
<dbReference type="PRINTS" id="PR00385">
    <property type="entry name" value="P450"/>
</dbReference>
<feature type="binding site" description="axial binding residue" evidence="5">
    <location>
        <position position="450"/>
    </location>
    <ligand>
        <name>heme</name>
        <dbReference type="ChEBI" id="CHEBI:30413"/>
    </ligand>
    <ligandPart>
        <name>Fe</name>
        <dbReference type="ChEBI" id="CHEBI:18248"/>
    </ligandPart>
</feature>
<dbReference type="GO" id="GO:0005506">
    <property type="term" value="F:iron ion binding"/>
    <property type="evidence" value="ECO:0007669"/>
    <property type="project" value="InterPro"/>
</dbReference>
<dbReference type="InterPro" id="IPR050364">
    <property type="entry name" value="Cytochrome_P450_fung"/>
</dbReference>
<evidence type="ECO:0000256" key="6">
    <source>
        <dbReference type="RuleBase" id="RU000461"/>
    </source>
</evidence>
<keyword evidence="7" id="KW-0472">Membrane</keyword>
<dbReference type="AlphaFoldDB" id="A0A2S6CDW3"/>
<keyword evidence="6" id="KW-0503">Monooxygenase</keyword>
<evidence type="ECO:0000313" key="8">
    <source>
        <dbReference type="EMBL" id="PPJ57914.1"/>
    </source>
</evidence>
<dbReference type="InterPro" id="IPR036396">
    <property type="entry name" value="Cyt_P450_sf"/>
</dbReference>
<keyword evidence="7" id="KW-0812">Transmembrane</keyword>
<sequence>MLFFTGVQGMDMLPVAFLLAAALLLAWVSWKSHSRFQCIPGPAGAWPFNIRFGLPPKAHEVMRRWALEHGELFQIRIGWYNWVVVNSPQAMKEIFDRQSASTSSKVPAPVGHDIITGGMRMFTMPYGSKWRAYRTVIHQLLSPKMTEMFLPAQLVEIRQLVRDLAYSPGRDIDPQEHIRRMSLSFMMMATYGRRIPSWDHEDVRHMLKGRAILGKISRPGYFIEDEIPLLAKLPVWLQPSRKEATQLSVPVHAAKMRLWNILREQQCSGTAPECFGKELLHQDLQAYGLTESDAGWIASGLVEVGSETTSITLLNLLLYLAANATCQDKAMRELDDVVGDDKLPCFEDLTRLPYVRACVKEVLRLNPIPTWGIKHYTDNDVVYKDWIIPKGTVVLGNTWAIHYDPSRYPDPDAFRPERFTNHAKYSSEYAAMADPMQRDHYAFGAGRRICPGSRLAENTLNLALAHILWCFQIAPPSASKEVTLSSDAWDDTAFRPPKAFKVQLMPRNEKRLQSIIDGQNGAGQ</sequence>
<accession>A0A2S6CDW3</accession>
<dbReference type="GO" id="GO:0020037">
    <property type="term" value="F:heme binding"/>
    <property type="evidence" value="ECO:0007669"/>
    <property type="project" value="InterPro"/>
</dbReference>
<gene>
    <name evidence="8" type="ORF">CBER1_09858</name>
</gene>
<reference evidence="9" key="1">
    <citation type="journal article" date="2017" name="bioRxiv">
        <title>Conservation of a gene cluster reveals novel cercosporin biosynthetic mechanisms and extends production to the genus Colletotrichum.</title>
        <authorList>
            <person name="de Jonge R."/>
            <person name="Ebert M.K."/>
            <person name="Huitt-Roehl C.R."/>
            <person name="Pal P."/>
            <person name="Suttle J.C."/>
            <person name="Spanner R.E."/>
            <person name="Neubauer J.D."/>
            <person name="Jurick W.M.II."/>
            <person name="Stott K.A."/>
            <person name="Secor G.A."/>
            <person name="Thomma B.P.H.J."/>
            <person name="Van de Peer Y."/>
            <person name="Townsend C.A."/>
            <person name="Bolton M.D."/>
        </authorList>
    </citation>
    <scope>NUCLEOTIDE SEQUENCE [LARGE SCALE GENOMIC DNA]</scope>
    <source>
        <strain evidence="9">CBS538.71</strain>
    </source>
</reference>
<name>A0A2S6CDW3_9PEZI</name>
<comment type="cofactor">
    <cofactor evidence="5">
        <name>heme</name>
        <dbReference type="ChEBI" id="CHEBI:30413"/>
    </cofactor>
</comment>
<comment type="similarity">
    <text evidence="1 6">Belongs to the cytochrome P450 family.</text>
</comment>
<keyword evidence="2 5" id="KW-0479">Metal-binding</keyword>
<dbReference type="PRINTS" id="PR00463">
    <property type="entry name" value="EP450I"/>
</dbReference>
<dbReference type="OrthoDB" id="1103324at2759"/>
<dbReference type="InterPro" id="IPR002401">
    <property type="entry name" value="Cyt_P450_E_grp-I"/>
</dbReference>
<dbReference type="PANTHER" id="PTHR46300">
    <property type="entry name" value="P450, PUTATIVE (EUROFUNG)-RELATED-RELATED"/>
    <property type="match status" value="1"/>
</dbReference>